<dbReference type="GO" id="GO:0009408">
    <property type="term" value="P:response to heat"/>
    <property type="evidence" value="ECO:0007669"/>
    <property type="project" value="TreeGrafter"/>
</dbReference>
<dbReference type="FunFam" id="1.10.220.10:FF:000002">
    <property type="entry name" value="Annexin"/>
    <property type="match status" value="1"/>
</dbReference>
<dbReference type="SUPFAM" id="SSF47874">
    <property type="entry name" value="Annexin"/>
    <property type="match status" value="1"/>
</dbReference>
<proteinExistence type="inferred from homology"/>
<dbReference type="GO" id="GO:0005509">
    <property type="term" value="F:calcium ion binding"/>
    <property type="evidence" value="ECO:0007669"/>
    <property type="project" value="InterPro"/>
</dbReference>
<dbReference type="Pfam" id="PF00191">
    <property type="entry name" value="Annexin"/>
    <property type="match status" value="4"/>
</dbReference>
<dbReference type="AlphaFoldDB" id="A0A834SR40"/>
<keyword evidence="1 5" id="KW-0677">Repeat</keyword>
<keyword evidence="2 5" id="KW-0106">Calcium</keyword>
<dbReference type="PANTHER" id="PTHR10502:SF191">
    <property type="entry name" value="ANNEXIN"/>
    <property type="match status" value="1"/>
</dbReference>
<dbReference type="Proteomes" id="UP000634136">
    <property type="component" value="Unassembled WGS sequence"/>
</dbReference>
<dbReference type="GO" id="GO:0009414">
    <property type="term" value="P:response to water deprivation"/>
    <property type="evidence" value="ECO:0007669"/>
    <property type="project" value="TreeGrafter"/>
</dbReference>
<dbReference type="PROSITE" id="PS00223">
    <property type="entry name" value="ANNEXIN_1"/>
    <property type="match status" value="1"/>
</dbReference>
<gene>
    <name evidence="6" type="ORF">G2W53_035237</name>
</gene>
<evidence type="ECO:0000256" key="2">
    <source>
        <dbReference type="ARBA" id="ARBA00022837"/>
    </source>
</evidence>
<organism evidence="6 7">
    <name type="scientific">Senna tora</name>
    <dbReference type="NCBI Taxonomy" id="362788"/>
    <lineage>
        <taxon>Eukaryota</taxon>
        <taxon>Viridiplantae</taxon>
        <taxon>Streptophyta</taxon>
        <taxon>Embryophyta</taxon>
        <taxon>Tracheophyta</taxon>
        <taxon>Spermatophyta</taxon>
        <taxon>Magnoliopsida</taxon>
        <taxon>eudicotyledons</taxon>
        <taxon>Gunneridae</taxon>
        <taxon>Pentapetalae</taxon>
        <taxon>rosids</taxon>
        <taxon>fabids</taxon>
        <taxon>Fabales</taxon>
        <taxon>Fabaceae</taxon>
        <taxon>Caesalpinioideae</taxon>
        <taxon>Cassia clade</taxon>
        <taxon>Senna</taxon>
    </lineage>
</organism>
<dbReference type="GO" id="GO:0005737">
    <property type="term" value="C:cytoplasm"/>
    <property type="evidence" value="ECO:0007669"/>
    <property type="project" value="TreeGrafter"/>
</dbReference>
<dbReference type="OrthoDB" id="37886at2759"/>
<evidence type="ECO:0000256" key="4">
    <source>
        <dbReference type="ARBA" id="ARBA00023302"/>
    </source>
</evidence>
<keyword evidence="4 5" id="KW-0111">Calcium/phospholipid-binding</keyword>
<dbReference type="Gene3D" id="1.10.220.10">
    <property type="entry name" value="Annexin"/>
    <property type="match status" value="4"/>
</dbReference>
<reference evidence="6" key="1">
    <citation type="submission" date="2020-09" db="EMBL/GenBank/DDBJ databases">
        <title>Genome-Enabled Discovery of Anthraquinone Biosynthesis in Senna tora.</title>
        <authorList>
            <person name="Kang S.-H."/>
            <person name="Pandey R.P."/>
            <person name="Lee C.-M."/>
            <person name="Sim J.-S."/>
            <person name="Jeong J.-T."/>
            <person name="Choi B.-S."/>
            <person name="Jung M."/>
            <person name="Ginzburg D."/>
            <person name="Zhao K."/>
            <person name="Won S.Y."/>
            <person name="Oh T.-J."/>
            <person name="Yu Y."/>
            <person name="Kim N.-H."/>
            <person name="Lee O.R."/>
            <person name="Lee T.-H."/>
            <person name="Bashyal P."/>
            <person name="Kim T.-S."/>
            <person name="Lee W.-H."/>
            <person name="Kawkins C."/>
            <person name="Kim C.-K."/>
            <person name="Kim J.S."/>
            <person name="Ahn B.O."/>
            <person name="Rhee S.Y."/>
            <person name="Sohng J.K."/>
        </authorList>
    </citation>
    <scope>NUCLEOTIDE SEQUENCE</scope>
    <source>
        <tissue evidence="6">Leaf</tissue>
    </source>
</reference>
<evidence type="ECO:0000256" key="1">
    <source>
        <dbReference type="ARBA" id="ARBA00022737"/>
    </source>
</evidence>
<dbReference type="GO" id="GO:0005886">
    <property type="term" value="C:plasma membrane"/>
    <property type="evidence" value="ECO:0007669"/>
    <property type="project" value="TreeGrafter"/>
</dbReference>
<keyword evidence="7" id="KW-1185">Reference proteome</keyword>
<dbReference type="SMART" id="SM00335">
    <property type="entry name" value="ANX"/>
    <property type="match status" value="4"/>
</dbReference>
<sequence length="318" mass="36055">MSTLTTPPPATISVRDDAARLHKALKGLRCKTSEVVDILAHRDSVQRDLILQEYETAQSESLTKRISSELHGNIKKAVLLWLDEPATRDAAIARHALTSSLVDNQAITEVICSRTPSQIRRFKEVYLKVYHTHLERDIEDYLSGGLKKLLHEYISIPRYEGPEFDQEIVEKDAKDLFKAGEKKMLGTDDKTFIRIFSDRSSTHLAAIDKAYQRDHGHSLEKAIKKETSGYFERGLLAILRCATNPALYFAKILRKSMKGLGTDDSRLIRVIVTRTEIDMCQIKEAYFAKYGKPLTHAVRSDTSGHYKDFLLALIGSDY</sequence>
<evidence type="ECO:0000256" key="5">
    <source>
        <dbReference type="RuleBase" id="RU003540"/>
    </source>
</evidence>
<accession>A0A834SR40</accession>
<evidence type="ECO:0000256" key="3">
    <source>
        <dbReference type="ARBA" id="ARBA00023216"/>
    </source>
</evidence>
<dbReference type="PRINTS" id="PR00196">
    <property type="entry name" value="ANNEXIN"/>
</dbReference>
<dbReference type="PROSITE" id="PS51897">
    <property type="entry name" value="ANNEXIN_2"/>
    <property type="match status" value="4"/>
</dbReference>
<comment type="caution">
    <text evidence="6">The sequence shown here is derived from an EMBL/GenBank/DDBJ whole genome shotgun (WGS) entry which is preliminary data.</text>
</comment>
<comment type="similarity">
    <text evidence="5">Belongs to the annexin family.</text>
</comment>
<name>A0A834SR40_9FABA</name>
<dbReference type="GO" id="GO:0001786">
    <property type="term" value="F:phosphatidylserine binding"/>
    <property type="evidence" value="ECO:0007669"/>
    <property type="project" value="TreeGrafter"/>
</dbReference>
<evidence type="ECO:0000313" key="6">
    <source>
        <dbReference type="EMBL" id="KAF7808494.1"/>
    </source>
</evidence>
<protein>
    <recommendedName>
        <fullName evidence="5">Annexin</fullName>
    </recommendedName>
</protein>
<dbReference type="EMBL" id="JAAIUW010000011">
    <property type="protein sequence ID" value="KAF7808494.1"/>
    <property type="molecule type" value="Genomic_DNA"/>
</dbReference>
<keyword evidence="3 5" id="KW-0041">Annexin</keyword>
<dbReference type="GO" id="GO:0005544">
    <property type="term" value="F:calcium-dependent phospholipid binding"/>
    <property type="evidence" value="ECO:0007669"/>
    <property type="project" value="UniProtKB-KW"/>
</dbReference>
<dbReference type="InterPro" id="IPR037104">
    <property type="entry name" value="Annexin_sf"/>
</dbReference>
<comment type="domain">
    <text evidence="5">A pair of annexin repeats may form one binding site for calcium and phospholipid.</text>
</comment>
<dbReference type="GO" id="GO:0009651">
    <property type="term" value="P:response to salt stress"/>
    <property type="evidence" value="ECO:0007669"/>
    <property type="project" value="TreeGrafter"/>
</dbReference>
<dbReference type="PANTHER" id="PTHR10502">
    <property type="entry name" value="ANNEXIN"/>
    <property type="match status" value="1"/>
</dbReference>
<dbReference type="InterPro" id="IPR018502">
    <property type="entry name" value="Annexin_repeat"/>
</dbReference>
<dbReference type="InterPro" id="IPR018252">
    <property type="entry name" value="Annexin_repeat_CS"/>
</dbReference>
<evidence type="ECO:0000313" key="7">
    <source>
        <dbReference type="Proteomes" id="UP000634136"/>
    </source>
</evidence>
<dbReference type="GO" id="GO:0009409">
    <property type="term" value="P:response to cold"/>
    <property type="evidence" value="ECO:0007669"/>
    <property type="project" value="TreeGrafter"/>
</dbReference>
<dbReference type="FunFam" id="1.10.220.10:FF:000001">
    <property type="entry name" value="Annexin"/>
    <property type="match status" value="1"/>
</dbReference>
<dbReference type="InterPro" id="IPR001464">
    <property type="entry name" value="Annexin"/>
</dbReference>